<sequence>MVILRLLLRHPDLDFIDIGANIGTYTMYVAALGRFVLSIDCFAPNIALIQQAVQLANVANRVVLVQNAIFSRSGELLHLTFNPNNIAAQQIEIHTNQTNNVHKVRHLSSEDPYIVKTITFDELLPVFNARGIRRALMKIDIEKSEHFVVQNGSRIFDTLEIPLVQMEWGGIQTHADRIKIVVDFFIIRRYNPISHNCTVLNTTEPETWPFDIY</sequence>
<evidence type="ECO:0000259" key="1">
    <source>
        <dbReference type="Pfam" id="PF05050"/>
    </source>
</evidence>
<comment type="caution">
    <text evidence="2">The sequence shown here is derived from an EMBL/GenBank/DDBJ whole genome shotgun (WGS) entry which is preliminary data.</text>
</comment>
<reference evidence="2" key="1">
    <citation type="submission" date="2021-02" db="EMBL/GenBank/DDBJ databases">
        <authorList>
            <person name="Nowell W R."/>
        </authorList>
    </citation>
    <scope>NUCLEOTIDE SEQUENCE</scope>
</reference>
<evidence type="ECO:0000313" key="2">
    <source>
        <dbReference type="EMBL" id="CAF4243293.1"/>
    </source>
</evidence>
<name>A0A820EA45_9BILA</name>
<dbReference type="InterPro" id="IPR029063">
    <property type="entry name" value="SAM-dependent_MTases_sf"/>
</dbReference>
<dbReference type="SUPFAM" id="SSF53335">
    <property type="entry name" value="S-adenosyl-L-methionine-dependent methyltransferases"/>
    <property type="match status" value="1"/>
</dbReference>
<dbReference type="Proteomes" id="UP000663881">
    <property type="component" value="Unassembled WGS sequence"/>
</dbReference>
<feature type="domain" description="Methyltransferase FkbM" evidence="1">
    <location>
        <begin position="17"/>
        <end position="172"/>
    </location>
</feature>
<dbReference type="InterPro" id="IPR052514">
    <property type="entry name" value="SAM-dependent_MTase"/>
</dbReference>
<dbReference type="PANTHER" id="PTHR34203:SF15">
    <property type="entry name" value="SLL1173 PROTEIN"/>
    <property type="match status" value="1"/>
</dbReference>
<proteinExistence type="predicted"/>
<evidence type="ECO:0000313" key="3">
    <source>
        <dbReference type="Proteomes" id="UP000663881"/>
    </source>
</evidence>
<dbReference type="EMBL" id="CAJOAY010011860">
    <property type="protein sequence ID" value="CAF4243293.1"/>
    <property type="molecule type" value="Genomic_DNA"/>
</dbReference>
<dbReference type="AlphaFoldDB" id="A0A820EA45"/>
<organism evidence="2 3">
    <name type="scientific">Adineta steineri</name>
    <dbReference type="NCBI Taxonomy" id="433720"/>
    <lineage>
        <taxon>Eukaryota</taxon>
        <taxon>Metazoa</taxon>
        <taxon>Spiralia</taxon>
        <taxon>Gnathifera</taxon>
        <taxon>Rotifera</taxon>
        <taxon>Eurotatoria</taxon>
        <taxon>Bdelloidea</taxon>
        <taxon>Adinetida</taxon>
        <taxon>Adinetidae</taxon>
        <taxon>Adineta</taxon>
    </lineage>
</organism>
<dbReference type="Pfam" id="PF05050">
    <property type="entry name" value="Methyltransf_21"/>
    <property type="match status" value="1"/>
</dbReference>
<dbReference type="NCBIfam" id="TIGR01444">
    <property type="entry name" value="fkbM_fam"/>
    <property type="match status" value="1"/>
</dbReference>
<dbReference type="InterPro" id="IPR006342">
    <property type="entry name" value="FkbM_mtfrase"/>
</dbReference>
<gene>
    <name evidence="2" type="ORF">OKA104_LOCUS43196</name>
</gene>
<protein>
    <recommendedName>
        <fullName evidence="1">Methyltransferase FkbM domain-containing protein</fullName>
    </recommendedName>
</protein>
<dbReference type="Gene3D" id="3.40.50.150">
    <property type="entry name" value="Vaccinia Virus protein VP39"/>
    <property type="match status" value="1"/>
</dbReference>
<feature type="non-terminal residue" evidence="2">
    <location>
        <position position="213"/>
    </location>
</feature>
<accession>A0A820EA45</accession>
<dbReference type="PANTHER" id="PTHR34203">
    <property type="entry name" value="METHYLTRANSFERASE, FKBM FAMILY PROTEIN"/>
    <property type="match status" value="1"/>
</dbReference>